<accession>A0A0A9FQ72</accession>
<sequence>MRTRREHL</sequence>
<evidence type="ECO:0000313" key="1">
    <source>
        <dbReference type="EMBL" id="JAE13414.1"/>
    </source>
</evidence>
<protein>
    <submittedName>
        <fullName evidence="1">Uncharacterized protein</fullName>
    </submittedName>
</protein>
<reference evidence="1" key="2">
    <citation type="journal article" date="2015" name="Data Brief">
        <title>Shoot transcriptome of the giant reed, Arundo donax.</title>
        <authorList>
            <person name="Barrero R.A."/>
            <person name="Guerrero F.D."/>
            <person name="Moolhuijzen P."/>
            <person name="Goolsby J.A."/>
            <person name="Tidwell J."/>
            <person name="Bellgard S.E."/>
            <person name="Bellgard M.I."/>
        </authorList>
    </citation>
    <scope>NUCLEOTIDE SEQUENCE</scope>
    <source>
        <tissue evidence="1">Shoot tissue taken approximately 20 cm above the soil surface</tissue>
    </source>
</reference>
<name>A0A0A9FQ72_ARUDO</name>
<proteinExistence type="predicted"/>
<dbReference type="EMBL" id="GBRH01184482">
    <property type="protein sequence ID" value="JAE13414.1"/>
    <property type="molecule type" value="Transcribed_RNA"/>
</dbReference>
<reference evidence="1" key="1">
    <citation type="submission" date="2014-09" db="EMBL/GenBank/DDBJ databases">
        <authorList>
            <person name="Magalhaes I.L.F."/>
            <person name="Oliveira U."/>
            <person name="Santos F.R."/>
            <person name="Vidigal T.H.D.A."/>
            <person name="Brescovit A.D."/>
            <person name="Santos A.J."/>
        </authorList>
    </citation>
    <scope>NUCLEOTIDE SEQUENCE</scope>
    <source>
        <tissue evidence="1">Shoot tissue taken approximately 20 cm above the soil surface</tissue>
    </source>
</reference>
<organism evidence="1">
    <name type="scientific">Arundo donax</name>
    <name type="common">Giant reed</name>
    <name type="synonym">Donax arundinaceus</name>
    <dbReference type="NCBI Taxonomy" id="35708"/>
    <lineage>
        <taxon>Eukaryota</taxon>
        <taxon>Viridiplantae</taxon>
        <taxon>Streptophyta</taxon>
        <taxon>Embryophyta</taxon>
        <taxon>Tracheophyta</taxon>
        <taxon>Spermatophyta</taxon>
        <taxon>Magnoliopsida</taxon>
        <taxon>Liliopsida</taxon>
        <taxon>Poales</taxon>
        <taxon>Poaceae</taxon>
        <taxon>PACMAD clade</taxon>
        <taxon>Arundinoideae</taxon>
        <taxon>Arundineae</taxon>
        <taxon>Arundo</taxon>
    </lineage>
</organism>